<dbReference type="Gene3D" id="2.60.260.20">
    <property type="entry name" value="Urease metallochaperone UreE, N-terminal domain"/>
    <property type="match status" value="1"/>
</dbReference>
<evidence type="ECO:0000313" key="2">
    <source>
        <dbReference type="EMBL" id="CAB1129755.1"/>
    </source>
</evidence>
<feature type="domain" description="UreE urease accessory N-terminal" evidence="1">
    <location>
        <begin position="13"/>
        <end position="76"/>
    </location>
</feature>
<evidence type="ECO:0000259" key="1">
    <source>
        <dbReference type="SMART" id="SM00988"/>
    </source>
</evidence>
<dbReference type="AlphaFoldDB" id="A0A6F8ZJ49"/>
<proteinExistence type="predicted"/>
<dbReference type="EMBL" id="LR778114">
    <property type="protein sequence ID" value="CAB1129755.1"/>
    <property type="molecule type" value="Genomic_DNA"/>
</dbReference>
<dbReference type="Pfam" id="PF02814">
    <property type="entry name" value="UreE_N"/>
    <property type="match status" value="1"/>
</dbReference>
<accession>A0A6F8ZJ49</accession>
<protein>
    <submittedName>
        <fullName evidence="2">UreE_N domain-containing protein</fullName>
    </submittedName>
</protein>
<dbReference type="InterPro" id="IPR004029">
    <property type="entry name" value="UreE_N"/>
</dbReference>
<dbReference type="Proteomes" id="UP000503399">
    <property type="component" value="Chromosome"/>
</dbReference>
<dbReference type="InterPro" id="IPR036118">
    <property type="entry name" value="UreE_N_sf"/>
</dbReference>
<evidence type="ECO:0000313" key="3">
    <source>
        <dbReference type="Proteomes" id="UP000503399"/>
    </source>
</evidence>
<sequence length="168" mass="17581">MNGKGIGPLEAVAAPAGAWTPVPGEEQDVLELEVAQALRPFGRYRTAGGRDILLALPRGARLEHGDLLWRGGGVAVVVALRRPPVALLRLPEGDPAERMRLGLSLAHFLGNQHLPMRVTADGALRVPVEDPHALAGLLAGSSFSGVSLTVVPGEAEDPLPNPHAHVHA</sequence>
<keyword evidence="3" id="KW-1185">Reference proteome</keyword>
<dbReference type="KEGG" id="hfv:R50_2258"/>
<organism evidence="2 3">
    <name type="scientific">Candidatus Hydrogenisulfobacillus filiaventi</name>
    <dbReference type="NCBI Taxonomy" id="2707344"/>
    <lineage>
        <taxon>Bacteria</taxon>
        <taxon>Bacillati</taxon>
        <taxon>Bacillota</taxon>
        <taxon>Clostridia</taxon>
        <taxon>Eubacteriales</taxon>
        <taxon>Clostridiales Family XVII. Incertae Sedis</taxon>
        <taxon>Candidatus Hydrogenisulfobacillus</taxon>
    </lineage>
</organism>
<dbReference type="SUPFAM" id="SSF69287">
    <property type="entry name" value="Urease metallochaperone UreE, N-terminal domain"/>
    <property type="match status" value="1"/>
</dbReference>
<gene>
    <name evidence="2" type="ORF">R50_2258</name>
</gene>
<reference evidence="2 3" key="1">
    <citation type="submission" date="2020-02" db="EMBL/GenBank/DDBJ databases">
        <authorList>
            <person name="Hogendoorn C."/>
        </authorList>
    </citation>
    <scope>NUCLEOTIDE SEQUENCE [LARGE SCALE GENOMIC DNA]</scope>
    <source>
        <strain evidence="2">R501</strain>
    </source>
</reference>
<dbReference type="SMART" id="SM00988">
    <property type="entry name" value="UreE_N"/>
    <property type="match status" value="1"/>
</dbReference>
<name>A0A6F8ZJ49_9FIRM</name>